<dbReference type="VEuPathDB" id="FungiDB:PV07_02463"/>
<gene>
    <name evidence="3" type="ORF">PV07_02463</name>
</gene>
<feature type="region of interest" description="Disordered" evidence="2">
    <location>
        <begin position="468"/>
        <end position="494"/>
    </location>
</feature>
<dbReference type="GO" id="GO:1990432">
    <property type="term" value="P:siRNA 3'-end processing"/>
    <property type="evidence" value="ECO:0007669"/>
    <property type="project" value="TreeGrafter"/>
</dbReference>
<dbReference type="Gene3D" id="3.30.420.10">
    <property type="entry name" value="Ribonuclease H-like superfamily/Ribonuclease H"/>
    <property type="match status" value="2"/>
</dbReference>
<dbReference type="HOGENOM" id="CLU_022380_0_0_1"/>
<dbReference type="InterPro" id="IPR012337">
    <property type="entry name" value="RNaseH-like_sf"/>
</dbReference>
<dbReference type="SUPFAM" id="SSF53098">
    <property type="entry name" value="Ribonuclease H-like"/>
    <property type="match status" value="1"/>
</dbReference>
<dbReference type="Pfam" id="PF04857">
    <property type="entry name" value="CAF1"/>
    <property type="match status" value="1"/>
</dbReference>
<dbReference type="Proteomes" id="UP000054466">
    <property type="component" value="Unassembled WGS sequence"/>
</dbReference>
<dbReference type="STRING" id="569365.A0A0D1ZRS7"/>
<name>A0A0D1ZRS7_9EURO</name>
<accession>A0A0D1ZRS7</accession>
<sequence>MSTFFRSLFGLYNKFSCLPIKLRRFPVSPLRPLSRNLPCAMDINSSNFPEEIIKILQHVASSRFIALDLEFSGVAGRRARGGSGKLDLHEYYGDLRSAAQIYQILQVGLTVVTEDIEEGRYEVRPYNFHLSPLPATKESVFTRVWSYNSGAISFLLRNGFSIDKPILEGIHYLSRQEEDQVRKKLVEDEQMRSNMPDMNLKEDDSFLVEHIKQSIDEWQTLPKGKQEAYLIIPAADAREPIPSVLNRYQVRLTHQIVRNEYPNLKTQGMGHFVQVTNPTSKQQASEKKERERKCEVEIANAIGFRWILEAITGGDISKLPHYYVISGFPPEDQPKDVQAFLNQLQKSLRSQTRALVGHNCLTDVMNLYRCFIGDLPEKVEDFSARLRKLFPVIIDTKYVAGLGNKRWADTSLRAVESDLASSALPEIHLPPSFDRYVYAANYHEAGFDSFVTAKIGLKLPTKLRREQKDVGSLVKRSAERTKEKAGATSPENAGQITIEAQAGEDGQKQGVTQTLVDMIKTPVSAVKSILTGAPSAVDQGSTIPVERGSSYMKTDENAVTDRVIAAKETSKVLPASKGELQKLRVISTKVNIFDMLEDDPTETSDEQLKLNEQQRTADLVREGRLLPRWEEDAEFWQLISNKLQANATQEGILDLTKH</sequence>
<feature type="compositionally biased region" description="Basic and acidic residues" evidence="2">
    <location>
        <begin position="476"/>
        <end position="485"/>
    </location>
</feature>
<organism evidence="3 4">
    <name type="scientific">Cladophialophora immunda</name>
    <dbReference type="NCBI Taxonomy" id="569365"/>
    <lineage>
        <taxon>Eukaryota</taxon>
        <taxon>Fungi</taxon>
        <taxon>Dikarya</taxon>
        <taxon>Ascomycota</taxon>
        <taxon>Pezizomycotina</taxon>
        <taxon>Eurotiomycetes</taxon>
        <taxon>Chaetothyriomycetidae</taxon>
        <taxon>Chaetothyriales</taxon>
        <taxon>Herpotrichiellaceae</taxon>
        <taxon>Cladophialophora</taxon>
    </lineage>
</organism>
<dbReference type="GO" id="GO:0003723">
    <property type="term" value="F:RNA binding"/>
    <property type="evidence" value="ECO:0007669"/>
    <property type="project" value="TreeGrafter"/>
</dbReference>
<dbReference type="InterPro" id="IPR006941">
    <property type="entry name" value="RNase_CAF1"/>
</dbReference>
<evidence type="ECO:0000256" key="1">
    <source>
        <dbReference type="ARBA" id="ARBA00008372"/>
    </source>
</evidence>
<evidence type="ECO:0000313" key="3">
    <source>
        <dbReference type="EMBL" id="KIW30761.1"/>
    </source>
</evidence>
<protein>
    <submittedName>
        <fullName evidence="3">Uncharacterized protein</fullName>
    </submittedName>
</protein>
<evidence type="ECO:0000256" key="2">
    <source>
        <dbReference type="SAM" id="MobiDB-lite"/>
    </source>
</evidence>
<comment type="similarity">
    <text evidence="1">Belongs to the CAF1 family.</text>
</comment>
<dbReference type="PANTHER" id="PTHR15092">
    <property type="entry name" value="POLY A -SPECIFIC RIBONUCLEASE/TARGET OF EGR1, MEMBER 1"/>
    <property type="match status" value="1"/>
</dbReference>
<dbReference type="GeneID" id="27341657"/>
<dbReference type="AlphaFoldDB" id="A0A0D1ZRS7"/>
<dbReference type="GO" id="GO:0000175">
    <property type="term" value="F:3'-5'-RNA exonuclease activity"/>
    <property type="evidence" value="ECO:0007669"/>
    <property type="project" value="TreeGrafter"/>
</dbReference>
<dbReference type="PANTHER" id="PTHR15092:SF22">
    <property type="entry name" value="POLY(A)-SPECIFIC RIBONUCLEASE PNLDC1"/>
    <property type="match status" value="1"/>
</dbReference>
<reference evidence="3 4" key="1">
    <citation type="submission" date="2015-01" db="EMBL/GenBank/DDBJ databases">
        <title>The Genome Sequence of Cladophialophora immunda CBS83496.</title>
        <authorList>
            <consortium name="The Broad Institute Genomics Platform"/>
            <person name="Cuomo C."/>
            <person name="de Hoog S."/>
            <person name="Gorbushina A."/>
            <person name="Stielow B."/>
            <person name="Teixiera M."/>
            <person name="Abouelleil A."/>
            <person name="Chapman S.B."/>
            <person name="Priest M."/>
            <person name="Young S.K."/>
            <person name="Wortman J."/>
            <person name="Nusbaum C."/>
            <person name="Birren B."/>
        </authorList>
    </citation>
    <scope>NUCLEOTIDE SEQUENCE [LARGE SCALE GENOMIC DNA]</scope>
    <source>
        <strain evidence="3 4">CBS 83496</strain>
    </source>
</reference>
<dbReference type="GO" id="GO:0000289">
    <property type="term" value="P:nuclear-transcribed mRNA poly(A) tail shortening"/>
    <property type="evidence" value="ECO:0007669"/>
    <property type="project" value="TreeGrafter"/>
</dbReference>
<dbReference type="GO" id="GO:1990431">
    <property type="term" value="P:priRNA 3'-end processing"/>
    <property type="evidence" value="ECO:0007669"/>
    <property type="project" value="TreeGrafter"/>
</dbReference>
<dbReference type="GO" id="GO:0005634">
    <property type="term" value="C:nucleus"/>
    <property type="evidence" value="ECO:0007669"/>
    <property type="project" value="TreeGrafter"/>
</dbReference>
<proteinExistence type="inferred from homology"/>
<dbReference type="InterPro" id="IPR036397">
    <property type="entry name" value="RNaseH_sf"/>
</dbReference>
<dbReference type="InterPro" id="IPR051181">
    <property type="entry name" value="CAF1_poly(A)_ribonucleases"/>
</dbReference>
<dbReference type="OrthoDB" id="414075at2759"/>
<keyword evidence="4" id="KW-1185">Reference proteome</keyword>
<dbReference type="EMBL" id="KN847041">
    <property type="protein sequence ID" value="KIW30761.1"/>
    <property type="molecule type" value="Genomic_DNA"/>
</dbReference>
<dbReference type="RefSeq" id="XP_016250977.1">
    <property type="nucleotide sequence ID" value="XM_016389075.1"/>
</dbReference>
<evidence type="ECO:0000313" key="4">
    <source>
        <dbReference type="Proteomes" id="UP000054466"/>
    </source>
</evidence>